<comment type="similarity">
    <text evidence="2 18">In the C-terminal section; belongs to the transferase hexapeptide repeat family.</text>
</comment>
<dbReference type="Pfam" id="PF00132">
    <property type="entry name" value="Hexapep"/>
    <property type="match status" value="1"/>
</dbReference>
<dbReference type="NCBIfam" id="TIGR01173">
    <property type="entry name" value="glmU"/>
    <property type="match status" value="1"/>
</dbReference>
<dbReference type="InterPro" id="IPR025877">
    <property type="entry name" value="MobA-like_NTP_Trfase"/>
</dbReference>
<dbReference type="GO" id="GO:0000902">
    <property type="term" value="P:cell morphogenesis"/>
    <property type="evidence" value="ECO:0007669"/>
    <property type="project" value="UniProtKB-UniRule"/>
</dbReference>
<keyword evidence="9 18" id="KW-0460">Magnesium</keyword>
<dbReference type="Pfam" id="PF12804">
    <property type="entry name" value="NTP_transf_3"/>
    <property type="match status" value="1"/>
</dbReference>
<evidence type="ECO:0000256" key="8">
    <source>
        <dbReference type="ARBA" id="ARBA00022737"/>
    </source>
</evidence>
<dbReference type="InterPro" id="IPR001451">
    <property type="entry name" value="Hexapep"/>
</dbReference>
<dbReference type="InterPro" id="IPR029044">
    <property type="entry name" value="Nucleotide-diphossugar_trans"/>
</dbReference>
<dbReference type="PANTHER" id="PTHR43584:SF3">
    <property type="entry name" value="BIFUNCTIONAL PROTEIN GLMU"/>
    <property type="match status" value="1"/>
</dbReference>
<comment type="catalytic activity">
    <reaction evidence="16 18">
        <text>N-acetyl-alpha-D-glucosamine 1-phosphate + UTP + H(+) = UDP-N-acetyl-alpha-D-glucosamine + diphosphate</text>
        <dbReference type="Rhea" id="RHEA:13509"/>
        <dbReference type="ChEBI" id="CHEBI:15378"/>
        <dbReference type="ChEBI" id="CHEBI:33019"/>
        <dbReference type="ChEBI" id="CHEBI:46398"/>
        <dbReference type="ChEBI" id="CHEBI:57705"/>
        <dbReference type="ChEBI" id="CHEBI:57776"/>
        <dbReference type="EC" id="2.7.7.23"/>
    </reaction>
</comment>
<evidence type="ECO:0000256" key="7">
    <source>
        <dbReference type="ARBA" id="ARBA00022723"/>
    </source>
</evidence>
<dbReference type="UniPathway" id="UPA00973"/>
<keyword evidence="12 18" id="KW-0511">Multifunctional enzyme</keyword>
<comment type="pathway">
    <text evidence="18">Bacterial outer membrane biogenesis; LPS lipid A biosynthesis.</text>
</comment>
<comment type="pathway">
    <text evidence="18">Nucleotide-sugar biosynthesis; UDP-N-acetyl-alpha-D-glucosamine biosynthesis; N-acetyl-alpha-D-glucosamine 1-phosphate from alpha-D-glucosamine 6-phosphate (route II): step 2/2.</text>
</comment>
<evidence type="ECO:0000256" key="9">
    <source>
        <dbReference type="ARBA" id="ARBA00022842"/>
    </source>
</evidence>
<feature type="binding site" evidence="18">
    <location>
        <position position="227"/>
    </location>
    <ligand>
        <name>Mg(2+)</name>
        <dbReference type="ChEBI" id="CHEBI:18420"/>
    </ligand>
</feature>
<dbReference type="GO" id="GO:0003977">
    <property type="term" value="F:UDP-N-acetylglucosamine diphosphorylase activity"/>
    <property type="evidence" value="ECO:0007669"/>
    <property type="project" value="UniProtKB-UniRule"/>
</dbReference>
<keyword evidence="6 18" id="KW-0548">Nucleotidyltransferase</keyword>
<keyword evidence="10 18" id="KW-0133">Cell shape</keyword>
<dbReference type="GO" id="GO:0009245">
    <property type="term" value="P:lipid A biosynthetic process"/>
    <property type="evidence" value="ECO:0007669"/>
    <property type="project" value="UniProtKB-UniRule"/>
</dbReference>
<name>A0A2K8N239_9BACL</name>
<feature type="binding site" evidence="18">
    <location>
        <position position="422"/>
    </location>
    <ligand>
        <name>acetyl-CoA</name>
        <dbReference type="ChEBI" id="CHEBI:57288"/>
    </ligand>
</feature>
<evidence type="ECO:0000256" key="1">
    <source>
        <dbReference type="ARBA" id="ARBA00004496"/>
    </source>
</evidence>
<keyword evidence="21" id="KW-1185">Reference proteome</keyword>
<keyword evidence="13 18" id="KW-0012">Acyltransferase</keyword>
<feature type="binding site" evidence="18">
    <location>
        <position position="439"/>
    </location>
    <ligand>
        <name>acetyl-CoA</name>
        <dbReference type="ChEBI" id="CHEBI:57288"/>
    </ligand>
</feature>
<evidence type="ECO:0000256" key="18">
    <source>
        <dbReference type="HAMAP-Rule" id="MF_01631"/>
    </source>
</evidence>
<dbReference type="Gene3D" id="3.90.550.10">
    <property type="entry name" value="Spore Coat Polysaccharide Biosynthesis Protein SpsA, Chain A"/>
    <property type="match status" value="1"/>
</dbReference>
<feature type="domain" description="MobA-like NTP transferase" evidence="19">
    <location>
        <begin position="6"/>
        <end position="139"/>
    </location>
</feature>
<feature type="binding site" evidence="18">
    <location>
        <position position="365"/>
    </location>
    <ligand>
        <name>UDP-N-acetyl-alpha-D-glucosamine</name>
        <dbReference type="ChEBI" id="CHEBI:57705"/>
    </ligand>
</feature>
<keyword evidence="14 18" id="KW-0961">Cell wall biogenesis/degradation</keyword>
<dbReference type="GO" id="GO:0008360">
    <property type="term" value="P:regulation of cell shape"/>
    <property type="evidence" value="ECO:0007669"/>
    <property type="project" value="UniProtKB-KW"/>
</dbReference>
<reference evidence="21" key="1">
    <citation type="submission" date="2017-11" db="EMBL/GenBank/DDBJ databases">
        <title>Complete Genome Sequence of Kyrpidia sp. Strain EA-1, a thermophilic, hydrogen-oxidizing Bacterium, isolated from the Azores.</title>
        <authorList>
            <person name="Reiner J.E."/>
            <person name="Lapp C.J."/>
            <person name="Bunk B."/>
            <person name="Gescher J."/>
        </authorList>
    </citation>
    <scope>NUCLEOTIDE SEQUENCE [LARGE SCALE GENOMIC DNA]</scope>
    <source>
        <strain evidence="21">EA-1</strain>
    </source>
</reference>
<dbReference type="NCBIfam" id="NF010934">
    <property type="entry name" value="PRK14354.1"/>
    <property type="match status" value="1"/>
</dbReference>
<dbReference type="GO" id="GO:0009252">
    <property type="term" value="P:peptidoglycan biosynthetic process"/>
    <property type="evidence" value="ECO:0007669"/>
    <property type="project" value="UniProtKB-UniRule"/>
</dbReference>
<feature type="binding site" evidence="18">
    <location>
        <position position="140"/>
    </location>
    <ligand>
        <name>UDP-N-acetyl-alpha-D-glucosamine</name>
        <dbReference type="ChEBI" id="CHEBI:57705"/>
    </ligand>
</feature>
<feature type="region of interest" description="N-acetyltransferase" evidence="18">
    <location>
        <begin position="251"/>
        <end position="469"/>
    </location>
</feature>
<evidence type="ECO:0000256" key="6">
    <source>
        <dbReference type="ARBA" id="ARBA00022695"/>
    </source>
</evidence>
<comment type="subcellular location">
    <subcellularLocation>
        <location evidence="1 18">Cytoplasm</location>
    </subcellularLocation>
</comment>
<feature type="binding site" evidence="18">
    <location>
        <position position="23"/>
    </location>
    <ligand>
        <name>UDP-N-acetyl-alpha-D-glucosamine</name>
        <dbReference type="ChEBI" id="CHEBI:57705"/>
    </ligand>
</feature>
<comment type="caution">
    <text evidence="18">Lacks conserved residue(s) required for the propagation of feature annotation.</text>
</comment>
<dbReference type="Proteomes" id="UP000231932">
    <property type="component" value="Chromosome"/>
</dbReference>
<dbReference type="RefSeq" id="WP_100666486.1">
    <property type="nucleotide sequence ID" value="NZ_CP024955.1"/>
</dbReference>
<evidence type="ECO:0000256" key="16">
    <source>
        <dbReference type="ARBA" id="ARBA00048493"/>
    </source>
</evidence>
<dbReference type="PANTHER" id="PTHR43584">
    <property type="entry name" value="NUCLEOTIDYL TRANSFERASE"/>
    <property type="match status" value="1"/>
</dbReference>
<dbReference type="GO" id="GO:0000287">
    <property type="term" value="F:magnesium ion binding"/>
    <property type="evidence" value="ECO:0007669"/>
    <property type="project" value="UniProtKB-UniRule"/>
</dbReference>
<keyword evidence="7 18" id="KW-0479">Metal-binding</keyword>
<feature type="binding site" evidence="18">
    <location>
        <begin position="78"/>
        <end position="79"/>
    </location>
    <ligand>
        <name>UDP-N-acetyl-alpha-D-glucosamine</name>
        <dbReference type="ChEBI" id="CHEBI:57705"/>
    </ligand>
</feature>
<feature type="binding site" evidence="18">
    <location>
        <position position="103"/>
    </location>
    <ligand>
        <name>Mg(2+)</name>
        <dbReference type="ChEBI" id="CHEBI:18420"/>
    </ligand>
</feature>
<comment type="function">
    <text evidence="17 18">Catalyzes the last two sequential reactions in the de novo biosynthetic pathway for UDP-N-acetylglucosamine (UDP-GlcNAc). The C-terminal domain catalyzes the transfer of acetyl group from acetyl coenzyme A to glucosamine-1-phosphate (GlcN-1-P) to produce N-acetylglucosamine-1-phosphate (GlcNAc-1-P), which is converted into UDP-GlcNAc by the transfer of uridine 5-monophosphate (from uridine 5-triphosphate), a reaction catalyzed by the N-terminal domain.</text>
</comment>
<evidence type="ECO:0000256" key="17">
    <source>
        <dbReference type="ARBA" id="ARBA00049628"/>
    </source>
</evidence>
<comment type="catalytic activity">
    <reaction evidence="15 18">
        <text>alpha-D-glucosamine 1-phosphate + acetyl-CoA = N-acetyl-alpha-D-glucosamine 1-phosphate + CoA + H(+)</text>
        <dbReference type="Rhea" id="RHEA:13725"/>
        <dbReference type="ChEBI" id="CHEBI:15378"/>
        <dbReference type="ChEBI" id="CHEBI:57287"/>
        <dbReference type="ChEBI" id="CHEBI:57288"/>
        <dbReference type="ChEBI" id="CHEBI:57776"/>
        <dbReference type="ChEBI" id="CHEBI:58516"/>
        <dbReference type="EC" id="2.3.1.157"/>
    </reaction>
</comment>
<keyword evidence="11 18" id="KW-0573">Peptidoglycan synthesis</keyword>
<feature type="binding site" evidence="18">
    <location>
        <position position="332"/>
    </location>
    <ligand>
        <name>UDP-N-acetyl-alpha-D-glucosamine</name>
        <dbReference type="ChEBI" id="CHEBI:57705"/>
    </ligand>
</feature>
<feature type="active site" description="Proton acceptor" evidence="18">
    <location>
        <position position="362"/>
    </location>
</feature>
<organism evidence="20 21">
    <name type="scientific">Kyrpidia spormannii</name>
    <dbReference type="NCBI Taxonomy" id="2055160"/>
    <lineage>
        <taxon>Bacteria</taxon>
        <taxon>Bacillati</taxon>
        <taxon>Bacillota</taxon>
        <taxon>Bacilli</taxon>
        <taxon>Bacillales</taxon>
        <taxon>Alicyclobacillaceae</taxon>
        <taxon>Kyrpidia</taxon>
    </lineage>
</organism>
<feature type="region of interest" description="Linker" evidence="18">
    <location>
        <begin position="230"/>
        <end position="250"/>
    </location>
</feature>
<feature type="region of interest" description="Pyrophosphorylase" evidence="18">
    <location>
        <begin position="1"/>
        <end position="229"/>
    </location>
</feature>
<feature type="binding site" evidence="18">
    <location>
        <position position="154"/>
    </location>
    <ligand>
        <name>UDP-N-acetyl-alpha-D-glucosamine</name>
        <dbReference type="ChEBI" id="CHEBI:57705"/>
    </ligand>
</feature>
<dbReference type="InterPro" id="IPR011004">
    <property type="entry name" value="Trimer_LpxA-like_sf"/>
</dbReference>
<proteinExistence type="inferred from homology"/>
<dbReference type="InterPro" id="IPR038009">
    <property type="entry name" value="GlmU_C_LbH"/>
</dbReference>
<evidence type="ECO:0000256" key="5">
    <source>
        <dbReference type="ARBA" id="ARBA00022679"/>
    </source>
</evidence>
<evidence type="ECO:0000313" key="20">
    <source>
        <dbReference type="EMBL" id="ATY83624.1"/>
    </source>
</evidence>
<comment type="pathway">
    <text evidence="18">Nucleotide-sugar biosynthesis; UDP-N-acetyl-alpha-D-glucosamine biosynthesis; UDP-N-acetyl-alpha-D-glucosamine from N-acetyl-alpha-D-glucosamine 1-phosphate: step 1/1.</text>
</comment>
<keyword evidence="4 18" id="KW-0963">Cytoplasm</keyword>
<dbReference type="UniPathway" id="UPA00113">
    <property type="reaction ID" value="UER00532"/>
</dbReference>
<dbReference type="OrthoDB" id="9775031at2"/>
<dbReference type="InterPro" id="IPR005882">
    <property type="entry name" value="Bifunctional_GlmU"/>
</dbReference>
<protein>
    <recommendedName>
        <fullName evidence="18">Bifunctional protein GlmU</fullName>
    </recommendedName>
    <domain>
        <recommendedName>
            <fullName evidence="18">UDP-N-acetylglucosamine pyrophosphorylase</fullName>
            <ecNumber evidence="18">2.7.7.23</ecNumber>
        </recommendedName>
        <alternativeName>
            <fullName evidence="18">N-acetylglucosamine-1-phosphate uridyltransferase</fullName>
        </alternativeName>
    </domain>
    <domain>
        <recommendedName>
            <fullName evidence="18">Glucosamine-1-phosphate N-acetyltransferase</fullName>
            <ecNumber evidence="18">2.3.1.157</ecNumber>
        </recommendedName>
    </domain>
</protein>
<evidence type="ECO:0000256" key="12">
    <source>
        <dbReference type="ARBA" id="ARBA00023268"/>
    </source>
</evidence>
<dbReference type="GO" id="GO:0071555">
    <property type="term" value="P:cell wall organization"/>
    <property type="evidence" value="ECO:0007669"/>
    <property type="project" value="UniProtKB-KW"/>
</dbReference>
<gene>
    <name evidence="18 20" type="primary">glmU</name>
    <name evidence="20" type="ORF">CVV65_00370</name>
</gene>
<comment type="cofactor">
    <cofactor evidence="18">
        <name>Mg(2+)</name>
        <dbReference type="ChEBI" id="CHEBI:18420"/>
    </cofactor>
    <text evidence="18">Binds 1 Mg(2+) ion per subunit.</text>
</comment>
<dbReference type="AlphaFoldDB" id="A0A2K8N239"/>
<dbReference type="KEGG" id="kyr:CVV65_00370"/>
<evidence type="ECO:0000256" key="4">
    <source>
        <dbReference type="ARBA" id="ARBA00022490"/>
    </source>
</evidence>
<evidence type="ECO:0000259" key="19">
    <source>
        <dbReference type="Pfam" id="PF12804"/>
    </source>
</evidence>
<dbReference type="GO" id="GO:0006048">
    <property type="term" value="P:UDP-N-acetylglucosamine biosynthetic process"/>
    <property type="evidence" value="ECO:0007669"/>
    <property type="project" value="UniProtKB-UniPathway"/>
</dbReference>
<evidence type="ECO:0000256" key="13">
    <source>
        <dbReference type="ARBA" id="ARBA00023315"/>
    </source>
</evidence>
<dbReference type="EC" id="2.7.7.23" evidence="18"/>
<dbReference type="InterPro" id="IPR050065">
    <property type="entry name" value="GlmU-like"/>
</dbReference>
<evidence type="ECO:0000313" key="21">
    <source>
        <dbReference type="Proteomes" id="UP000231932"/>
    </source>
</evidence>
<evidence type="ECO:0000256" key="2">
    <source>
        <dbReference type="ARBA" id="ARBA00007707"/>
    </source>
</evidence>
<dbReference type="GO" id="GO:0016020">
    <property type="term" value="C:membrane"/>
    <property type="evidence" value="ECO:0007669"/>
    <property type="project" value="GOC"/>
</dbReference>
<evidence type="ECO:0000256" key="14">
    <source>
        <dbReference type="ARBA" id="ARBA00023316"/>
    </source>
</evidence>
<evidence type="ECO:0000256" key="10">
    <source>
        <dbReference type="ARBA" id="ARBA00022960"/>
    </source>
</evidence>
<dbReference type="GO" id="GO:0019134">
    <property type="term" value="F:glucosamine-1-phosphate N-acetyltransferase activity"/>
    <property type="evidence" value="ECO:0007669"/>
    <property type="project" value="UniProtKB-UniRule"/>
</dbReference>
<dbReference type="InterPro" id="IPR018357">
    <property type="entry name" value="Hexapep_transf_CS"/>
</dbReference>
<feature type="binding site" evidence="18">
    <location>
        <begin position="9"/>
        <end position="12"/>
    </location>
    <ligand>
        <name>UDP-N-acetyl-alpha-D-glucosamine</name>
        <dbReference type="ChEBI" id="CHEBI:57705"/>
    </ligand>
</feature>
<feature type="binding site" evidence="18">
    <location>
        <begin position="101"/>
        <end position="103"/>
    </location>
    <ligand>
        <name>UDP-N-acetyl-alpha-D-glucosamine</name>
        <dbReference type="ChEBI" id="CHEBI:57705"/>
    </ligand>
</feature>
<dbReference type="SUPFAM" id="SSF51161">
    <property type="entry name" value="Trimeric LpxA-like enzymes"/>
    <property type="match status" value="1"/>
</dbReference>
<sequence>MTQRNAVVLAAGLGTRMKSRRHKVVHEVCGQPMIRHVVDHLKASKVDRIVVVVGHLAEQVRAVLGDEVEYVFQERALGTGHAVLQAAPLLEGTEGQTLVVYGDTPLIRPETFQRLADVQQMTGAAAAVLTAVVDHPEGYGRIVRDGDQIRAIVEEKDADEQIRAIREVNAGTYCFDTEQLFDAVRRLDNGNRQGEYYLTDCAEILQKDGRRVTPVLLEDAGEMAGVNDRVQLAAVEESMRRRILEYWMREGVTVVDPRSTYVDSDVVIGRDTVILPGTWLQAGTRIGEDCRIGPAARLSASVVEDGVRVEQSVVLGSTLRSGCTVGPFAYVRPGSDVGPGAKIGDFVEVKNALIGAGTKAAHLTYIGDADVGEGVVLGCGTITVNYDGVQKHRTRIGDRTFVGCNSNLVAPVTVGSDAYVAAGSTITEDVPDGAMAIARERQINKEGYTATLQHKLRGRRMKSEESRES</sequence>
<feature type="binding site" evidence="18">
    <location>
        <begin position="385"/>
        <end position="386"/>
    </location>
    <ligand>
        <name>acetyl-CoA</name>
        <dbReference type="ChEBI" id="CHEBI:57288"/>
    </ligand>
</feature>
<dbReference type="CDD" id="cd02540">
    <property type="entry name" value="GT2_GlmU_N_bac"/>
    <property type="match status" value="1"/>
</dbReference>
<feature type="binding site" evidence="18">
    <location>
        <position position="73"/>
    </location>
    <ligand>
        <name>UDP-N-acetyl-alpha-D-glucosamine</name>
        <dbReference type="ChEBI" id="CHEBI:57705"/>
    </ligand>
</feature>
<dbReference type="PROSITE" id="PS00101">
    <property type="entry name" value="HEXAPEP_TRANSFERASES"/>
    <property type="match status" value="1"/>
</dbReference>
<feature type="binding site" evidence="18">
    <location>
        <position position="169"/>
    </location>
    <ligand>
        <name>UDP-N-acetyl-alpha-D-glucosamine</name>
        <dbReference type="ChEBI" id="CHEBI:57705"/>
    </ligand>
</feature>
<keyword evidence="5 18" id="KW-0808">Transferase</keyword>
<dbReference type="EMBL" id="CP024955">
    <property type="protein sequence ID" value="ATY83624.1"/>
    <property type="molecule type" value="Genomic_DNA"/>
</dbReference>
<comment type="subunit">
    <text evidence="18">Homotrimer.</text>
</comment>
<feature type="binding site" evidence="18">
    <location>
        <position position="350"/>
    </location>
    <ligand>
        <name>UDP-N-acetyl-alpha-D-glucosamine</name>
        <dbReference type="ChEBI" id="CHEBI:57705"/>
    </ligand>
</feature>
<evidence type="ECO:0000256" key="3">
    <source>
        <dbReference type="ARBA" id="ARBA00007947"/>
    </source>
</evidence>
<evidence type="ECO:0000256" key="15">
    <source>
        <dbReference type="ARBA" id="ARBA00048247"/>
    </source>
</evidence>
<feature type="binding site" evidence="18">
    <location>
        <position position="227"/>
    </location>
    <ligand>
        <name>UDP-N-acetyl-alpha-D-glucosamine</name>
        <dbReference type="ChEBI" id="CHEBI:57705"/>
    </ligand>
</feature>
<evidence type="ECO:0000256" key="11">
    <source>
        <dbReference type="ARBA" id="ARBA00022984"/>
    </source>
</evidence>
<comment type="similarity">
    <text evidence="3 18">In the N-terminal section; belongs to the N-acetylglucosamine-1-phosphate uridyltransferase family.</text>
</comment>
<accession>A0A2K8N239</accession>
<dbReference type="HAMAP" id="MF_01631">
    <property type="entry name" value="GlmU"/>
    <property type="match status" value="1"/>
</dbReference>
<keyword evidence="8 18" id="KW-0677">Repeat</keyword>
<dbReference type="GO" id="GO:0005737">
    <property type="term" value="C:cytoplasm"/>
    <property type="evidence" value="ECO:0007669"/>
    <property type="project" value="UniProtKB-SubCell"/>
</dbReference>
<dbReference type="SUPFAM" id="SSF53448">
    <property type="entry name" value="Nucleotide-diphospho-sugar transferases"/>
    <property type="match status" value="1"/>
</dbReference>
<dbReference type="CDD" id="cd03353">
    <property type="entry name" value="LbH_GlmU_C"/>
    <property type="match status" value="1"/>
</dbReference>
<dbReference type="EC" id="2.3.1.157" evidence="18"/>
<dbReference type="Gene3D" id="2.160.10.10">
    <property type="entry name" value="Hexapeptide repeat proteins"/>
    <property type="match status" value="1"/>
</dbReference>